<evidence type="ECO:0000313" key="3">
    <source>
        <dbReference type="Proteomes" id="UP000199520"/>
    </source>
</evidence>
<evidence type="ECO:0000313" key="2">
    <source>
        <dbReference type="EMBL" id="SFL74887.1"/>
    </source>
</evidence>
<gene>
    <name evidence="2" type="ORF">SAMN04490355_101639</name>
</gene>
<dbReference type="GO" id="GO:0019213">
    <property type="term" value="F:deacetylase activity"/>
    <property type="evidence" value="ECO:0007669"/>
    <property type="project" value="InterPro"/>
</dbReference>
<accession>A0A1I4K8I1</accession>
<dbReference type="OrthoDB" id="9796020at2"/>
<evidence type="ECO:0000259" key="1">
    <source>
        <dbReference type="Pfam" id="PF01979"/>
    </source>
</evidence>
<dbReference type="InterPro" id="IPR011059">
    <property type="entry name" value="Metal-dep_hydrolase_composite"/>
</dbReference>
<dbReference type="Gene3D" id="2.30.40.10">
    <property type="entry name" value="Urease, subunit C, domain 1"/>
    <property type="match status" value="1"/>
</dbReference>
<feature type="domain" description="Amidohydrolase-related" evidence="1">
    <location>
        <begin position="55"/>
        <end position="376"/>
    </location>
</feature>
<dbReference type="PANTHER" id="PTHR42717">
    <property type="entry name" value="DIHYDROOROTASE-RELATED"/>
    <property type="match status" value="1"/>
</dbReference>
<dbReference type="Proteomes" id="UP000199520">
    <property type="component" value="Unassembled WGS sequence"/>
</dbReference>
<protein>
    <submittedName>
        <fullName evidence="2">Predicted amidohydrolase</fullName>
    </submittedName>
</protein>
<reference evidence="3" key="1">
    <citation type="submission" date="2016-10" db="EMBL/GenBank/DDBJ databases">
        <authorList>
            <person name="Varghese N."/>
            <person name="Submissions S."/>
        </authorList>
    </citation>
    <scope>NUCLEOTIDE SEQUENCE [LARGE SCALE GENOMIC DNA]</scope>
    <source>
        <strain evidence="3">DSM 13327</strain>
    </source>
</reference>
<proteinExistence type="predicted"/>
<dbReference type="Gene3D" id="3.20.20.140">
    <property type="entry name" value="Metal-dependent hydrolases"/>
    <property type="match status" value="1"/>
</dbReference>
<keyword evidence="3" id="KW-1185">Reference proteome</keyword>
<dbReference type="EMBL" id="FOTS01000016">
    <property type="protein sequence ID" value="SFL74887.1"/>
    <property type="molecule type" value="Genomic_DNA"/>
</dbReference>
<keyword evidence="2" id="KW-0378">Hydrolase</keyword>
<dbReference type="RefSeq" id="WP_090936381.1">
    <property type="nucleotide sequence ID" value="NZ_FOTS01000016.1"/>
</dbReference>
<dbReference type="SUPFAM" id="SSF51556">
    <property type="entry name" value="Metallo-dependent hydrolases"/>
    <property type="match status" value="1"/>
</dbReference>
<dbReference type="PANTHER" id="PTHR42717:SF1">
    <property type="entry name" value="IMIDAZOLONEPROPIONASE AND RELATED AMIDOHYDROLASES"/>
    <property type="match status" value="1"/>
</dbReference>
<dbReference type="AlphaFoldDB" id="A0A1I4K8I1"/>
<dbReference type="Pfam" id="PF01979">
    <property type="entry name" value="Amidohydro_1"/>
    <property type="match status" value="1"/>
</dbReference>
<dbReference type="InterPro" id="IPR032466">
    <property type="entry name" value="Metal_Hydrolase"/>
</dbReference>
<sequence length="382" mass="41648">MTIKGDLLIRGGTIVDPARNFLDKADILIRGDRVVDIPVDEKIQAEKVIEATNCLVLPGLIDYHTHLFHSGTQIGIYPDSALLPQGVTTAVDQGSAGVTNFDSFFKTVVNNSQMRIFAHLHASPAGLSTLTRSLEPIDPNLFDAECARSLFKKYDKELLGLKIRQSKEIVGEWGLAPLKATVQMANTLGCRVVVHTTNPPGEVEELVSLLRSGDVFTHVYQGKGSNIINERGKIRQAVREARTKGVLFDTADGRGHYAFSVAKAAIADGFEPDIISTDIVRGSLYERTVFGLPLIMSKYLNLGISLEKVVKACTSAPARVIGMEGKIGTLAPGAYGDIAVFQLKEIPLHIQDVFGEVLTCDQVFIPQMTVLNGRVVYRSLEF</sequence>
<dbReference type="SUPFAM" id="SSF51338">
    <property type="entry name" value="Composite domain of metallo-dependent hydrolases"/>
    <property type="match status" value="1"/>
</dbReference>
<dbReference type="InterPro" id="IPR020043">
    <property type="entry name" value="Deacetylase_Atu3266-like"/>
</dbReference>
<name>A0A1I4K8I1_9FIRM</name>
<dbReference type="InterPro" id="IPR006680">
    <property type="entry name" value="Amidohydro-rel"/>
</dbReference>
<dbReference type="NCBIfam" id="NF009060">
    <property type="entry name" value="PRK12394.1"/>
    <property type="match status" value="1"/>
</dbReference>
<organism evidence="2 3">
    <name type="scientific">Pelosinus propionicus DSM 13327</name>
    <dbReference type="NCBI Taxonomy" id="1123291"/>
    <lineage>
        <taxon>Bacteria</taxon>
        <taxon>Bacillati</taxon>
        <taxon>Bacillota</taxon>
        <taxon>Negativicutes</taxon>
        <taxon>Selenomonadales</taxon>
        <taxon>Sporomusaceae</taxon>
        <taxon>Pelosinus</taxon>
    </lineage>
</organism>
<dbReference type="GO" id="GO:0016810">
    <property type="term" value="F:hydrolase activity, acting on carbon-nitrogen (but not peptide) bonds"/>
    <property type="evidence" value="ECO:0007669"/>
    <property type="project" value="InterPro"/>
</dbReference>